<organism evidence="2 3">
    <name type="scientific">Prorocentrum cordatum</name>
    <dbReference type="NCBI Taxonomy" id="2364126"/>
    <lineage>
        <taxon>Eukaryota</taxon>
        <taxon>Sar</taxon>
        <taxon>Alveolata</taxon>
        <taxon>Dinophyceae</taxon>
        <taxon>Prorocentrales</taxon>
        <taxon>Prorocentraceae</taxon>
        <taxon>Prorocentrum</taxon>
    </lineage>
</organism>
<comment type="caution">
    <text evidence="2">The sequence shown here is derived from an EMBL/GenBank/DDBJ whole genome shotgun (WGS) entry which is preliminary data.</text>
</comment>
<dbReference type="PANTHER" id="PTHR46862">
    <property type="entry name" value="OS07G0661900 PROTEIN"/>
    <property type="match status" value="1"/>
</dbReference>
<dbReference type="InterPro" id="IPR002885">
    <property type="entry name" value="PPR_rpt"/>
</dbReference>
<reference evidence="2" key="1">
    <citation type="submission" date="2023-10" db="EMBL/GenBank/DDBJ databases">
        <authorList>
            <person name="Chen Y."/>
            <person name="Shah S."/>
            <person name="Dougan E. K."/>
            <person name="Thang M."/>
            <person name="Chan C."/>
        </authorList>
    </citation>
    <scope>NUCLEOTIDE SEQUENCE [LARGE SCALE GENOMIC DNA]</scope>
</reference>
<dbReference type="PROSITE" id="PS51257">
    <property type="entry name" value="PROKAR_LIPOPROTEIN"/>
    <property type="match status" value="1"/>
</dbReference>
<dbReference type="Gene3D" id="1.25.40.10">
    <property type="entry name" value="Tetratricopeptide repeat domain"/>
    <property type="match status" value="2"/>
</dbReference>
<accession>A0ABN9WDL2</accession>
<dbReference type="EMBL" id="CAUYUJ010018549">
    <property type="protein sequence ID" value="CAK0884442.1"/>
    <property type="molecule type" value="Genomic_DNA"/>
</dbReference>
<evidence type="ECO:0000313" key="3">
    <source>
        <dbReference type="Proteomes" id="UP001189429"/>
    </source>
</evidence>
<dbReference type="PROSITE" id="PS51375">
    <property type="entry name" value="PPR"/>
    <property type="match status" value="1"/>
</dbReference>
<protein>
    <recommendedName>
        <fullName evidence="4">Pentacotripeptide-repeat region of PRORP domain-containing protein</fullName>
    </recommendedName>
</protein>
<feature type="repeat" description="PPR" evidence="1">
    <location>
        <begin position="9"/>
        <end position="43"/>
    </location>
</feature>
<evidence type="ECO:0000256" key="1">
    <source>
        <dbReference type="PROSITE-ProRule" id="PRU00708"/>
    </source>
</evidence>
<gene>
    <name evidence="2" type="ORF">PCOR1329_LOCUS66393</name>
</gene>
<dbReference type="Proteomes" id="UP001189429">
    <property type="component" value="Unassembled WGS sequence"/>
</dbReference>
<evidence type="ECO:0008006" key="4">
    <source>
        <dbReference type="Google" id="ProtNLM"/>
    </source>
</evidence>
<evidence type="ECO:0000313" key="2">
    <source>
        <dbReference type="EMBL" id="CAK0884442.1"/>
    </source>
</evidence>
<dbReference type="InterPro" id="IPR011990">
    <property type="entry name" value="TPR-like_helical_dom_sf"/>
</dbReference>
<name>A0ABN9WDL2_9DINO</name>
<keyword evidence="3" id="KW-1185">Reference proteome</keyword>
<proteinExistence type="predicted"/>
<dbReference type="PANTHER" id="PTHR46862:SF3">
    <property type="entry name" value="OS07G0661900 PROTEIN"/>
    <property type="match status" value="1"/>
</dbReference>
<dbReference type="Pfam" id="PF13041">
    <property type="entry name" value="PPR_2"/>
    <property type="match status" value="1"/>
</dbReference>
<sequence>MIDRGVQPNVFSFNAVLAACAESEDLASAERWFGRMERAMLPPDAVSFRTMVGACARTGKAGAAKAWLARMLAASFALDVVAGSSAVAACAASSDPGGAEGWLRRMEQAGLKVGRAGYDPVARAWAAGGQGVPPSPLRAEGWLWKALEAGVEPTDAALLATLAAFARADDAEGAQRVADLMRRLGRWPSPAATAALAAPHAGAGEFWRVEELVEDLRRDGGKPDAGCLRALLAAYARAPEPPRDGRAEACFRQLLALDAGAAGSWSEALGDLRRALGRQRYAGAAAALSLPSHPRIRRQDHARGRVVGASEVIGPCAERPSGSAGRSP</sequence>